<protein>
    <submittedName>
        <fullName evidence="1">Uncharacterized protein</fullName>
    </submittedName>
</protein>
<sequence length="81" mass="8921">MYEPTPEDRFTFGLWTVLAVQPHRDRAIAAFRKALAETGLRGGTPADLTSGDFDPELAGARGYHFTHVNQLSLEHLLGVRG</sequence>
<evidence type="ECO:0000313" key="2">
    <source>
        <dbReference type="Proteomes" id="UP001589532"/>
    </source>
</evidence>
<dbReference type="RefSeq" id="WP_344999205.1">
    <property type="nucleotide sequence ID" value="NZ_BAAAXV010000009.1"/>
</dbReference>
<accession>A0ABV5SK74</accession>
<dbReference type="Proteomes" id="UP001589532">
    <property type="component" value="Unassembled WGS sequence"/>
</dbReference>
<comment type="caution">
    <text evidence="1">The sequence shown here is derived from an EMBL/GenBank/DDBJ whole genome shotgun (WGS) entry which is preliminary data.</text>
</comment>
<keyword evidence="2" id="KW-1185">Reference proteome</keyword>
<dbReference type="EMBL" id="JBHMBW010000102">
    <property type="protein sequence ID" value="MFB9630791.1"/>
    <property type="molecule type" value="Genomic_DNA"/>
</dbReference>
<reference evidence="1 2" key="1">
    <citation type="submission" date="2024-09" db="EMBL/GenBank/DDBJ databases">
        <authorList>
            <person name="Sun Q."/>
            <person name="Mori K."/>
        </authorList>
    </citation>
    <scope>NUCLEOTIDE SEQUENCE [LARGE SCALE GENOMIC DNA]</scope>
    <source>
        <strain evidence="1 2">JCM 3143</strain>
    </source>
</reference>
<evidence type="ECO:0000313" key="1">
    <source>
        <dbReference type="EMBL" id="MFB9630791.1"/>
    </source>
</evidence>
<gene>
    <name evidence="1" type="ORF">ACFFSA_47640</name>
</gene>
<organism evidence="1 2">
    <name type="scientific">Nonomuraea helvata</name>
    <dbReference type="NCBI Taxonomy" id="37484"/>
    <lineage>
        <taxon>Bacteria</taxon>
        <taxon>Bacillati</taxon>
        <taxon>Actinomycetota</taxon>
        <taxon>Actinomycetes</taxon>
        <taxon>Streptosporangiales</taxon>
        <taxon>Streptosporangiaceae</taxon>
        <taxon>Nonomuraea</taxon>
    </lineage>
</organism>
<name>A0ABV5SK74_9ACTN</name>
<proteinExistence type="predicted"/>